<dbReference type="Pfam" id="PF25773">
    <property type="entry name" value="TPR_ANAPC2"/>
    <property type="match status" value="1"/>
</dbReference>
<dbReference type="InterPro" id="IPR036317">
    <property type="entry name" value="Cullin_homology_sf"/>
</dbReference>
<dbReference type="PANTHER" id="PTHR45957">
    <property type="entry name" value="ANAPHASE-PROMOTING COMPLEX SUBUNIT 2"/>
    <property type="match status" value="1"/>
</dbReference>
<evidence type="ECO:0000313" key="3">
    <source>
        <dbReference type="EMBL" id="KAI3402827.2"/>
    </source>
</evidence>
<name>A0AAI9WWA4_9ASCO</name>
<dbReference type="InterPro" id="IPR057975">
    <property type="entry name" value="TPR_ANAPC2"/>
</dbReference>
<reference evidence="3" key="1">
    <citation type="journal article" date="2022" name="DNA Res.">
        <title>Genome analysis of five recently described species of the CUG-Ser clade uncovers Candida theae as a new hybrid lineage with pathogenic potential in the Candida parapsilosis species complex.</title>
        <authorList>
            <person name="Mixao V."/>
            <person name="Del Olmo V."/>
            <person name="Hegedusova E."/>
            <person name="Saus E."/>
            <person name="Pryszcz L."/>
            <person name="Cillingova A."/>
            <person name="Nosek J."/>
            <person name="Gabaldon T."/>
        </authorList>
    </citation>
    <scope>NUCLEOTIDE SEQUENCE</scope>
    <source>
        <strain evidence="3">CBS 10844</strain>
    </source>
</reference>
<dbReference type="InterPro" id="IPR016158">
    <property type="entry name" value="Cullin_homology"/>
</dbReference>
<evidence type="ECO:0000256" key="1">
    <source>
        <dbReference type="PROSITE-ProRule" id="PRU00330"/>
    </source>
</evidence>
<evidence type="ECO:0000313" key="4">
    <source>
        <dbReference type="Proteomes" id="UP001202479"/>
    </source>
</evidence>
<feature type="domain" description="Cullin family profile" evidence="2">
    <location>
        <begin position="378"/>
        <end position="586"/>
    </location>
</feature>
<gene>
    <name evidence="3" type="ORF">KGF56_004288</name>
</gene>
<comment type="similarity">
    <text evidence="1">Belongs to the cullin family.</text>
</comment>
<dbReference type="GO" id="GO:0007091">
    <property type="term" value="P:metaphase/anaphase transition of mitotic cell cycle"/>
    <property type="evidence" value="ECO:0007669"/>
    <property type="project" value="TreeGrafter"/>
</dbReference>
<dbReference type="PANTHER" id="PTHR45957:SF1">
    <property type="entry name" value="ANAPHASE-PROMOTING COMPLEX SUBUNIT 2"/>
    <property type="match status" value="1"/>
</dbReference>
<dbReference type="GO" id="GO:0031625">
    <property type="term" value="F:ubiquitin protein ligase binding"/>
    <property type="evidence" value="ECO:0007669"/>
    <property type="project" value="InterPro"/>
</dbReference>
<dbReference type="GO" id="GO:0006511">
    <property type="term" value="P:ubiquitin-dependent protein catabolic process"/>
    <property type="evidence" value="ECO:0007669"/>
    <property type="project" value="InterPro"/>
</dbReference>
<dbReference type="InterPro" id="IPR059120">
    <property type="entry name" value="Cullin-like_AB"/>
</dbReference>
<sequence>MVTTGQIQAIIPYPVLDDLATIESDIDNDIQIVLDWMSPTIPSTFDPKFSLPKYKEPSHRVRSAIKSCLKDQEDQFRFMNIYLNSVNLKLWEFTPKDFTFVDYIDFIKLLAHHLDQVNLNKTSLFNDKFQTILTLYLSKKTDFFQHLREFFDKSLFQNHAPTALNLHDVVSTLVSVGLSDYLNEIVVELAITKIRNFTLQVCTGNWERPLLHTINSYIENEIYPSFSLVTESNLTQELVKLAHGVLVTQRIKEIYPLVAAYPYSENALVELQICLSEANREPASSRSELVKHFIEGCQKNLLHAGVNTVDVIITYTKTIKSFLLIDPRGVLLDKVVRPIRKYLKSREDIFTKLVHGLLDTSPSNKLIELAQQLNNSGRSEKQKCAYHDLSWIPDPFDALPDFKREKVSDIIESLLSIFESKEIFIQEFTNLFGKQLIESRHVNEIDSKLDVLKLRFGKNSFTTLDIMIRDFKNSPSQFGILSHLYWTTLLDGTDFKVPKEMESVFQDFQEKHKKEGRILKLVPSLGTVKLKLDLKNGESRLFEVSPEKAAIVLQFNEKENERSVYQIAETLNMPSFMVNEGLAYWVKEGILIALTPSLYIAE</sequence>
<dbReference type="SMART" id="SM00182">
    <property type="entry name" value="CULLIN"/>
    <property type="match status" value="1"/>
</dbReference>
<dbReference type="EMBL" id="JAHUZD010000140">
    <property type="protein sequence ID" value="KAI3402827.2"/>
    <property type="molecule type" value="Genomic_DNA"/>
</dbReference>
<dbReference type="GO" id="GO:0070979">
    <property type="term" value="P:protein K11-linked ubiquitination"/>
    <property type="evidence" value="ECO:0007669"/>
    <property type="project" value="TreeGrafter"/>
</dbReference>
<keyword evidence="4" id="KW-1185">Reference proteome</keyword>
<comment type="caution">
    <text evidence="3">The sequence shown here is derived from an EMBL/GenBank/DDBJ whole genome shotgun (WGS) entry which is preliminary data.</text>
</comment>
<dbReference type="InterPro" id="IPR044554">
    <property type="entry name" value="ANAPC2"/>
</dbReference>
<dbReference type="Pfam" id="PF26557">
    <property type="entry name" value="Cullin_AB"/>
    <property type="match status" value="1"/>
</dbReference>
<accession>A0AAI9WWA4</accession>
<evidence type="ECO:0000259" key="2">
    <source>
        <dbReference type="PROSITE" id="PS50069"/>
    </source>
</evidence>
<proteinExistence type="inferred from homology"/>
<dbReference type="Proteomes" id="UP001202479">
    <property type="component" value="Unassembled WGS sequence"/>
</dbReference>
<organism evidence="3 4">
    <name type="scientific">Candida oxycetoniae</name>
    <dbReference type="NCBI Taxonomy" id="497107"/>
    <lineage>
        <taxon>Eukaryota</taxon>
        <taxon>Fungi</taxon>
        <taxon>Dikarya</taxon>
        <taxon>Ascomycota</taxon>
        <taxon>Saccharomycotina</taxon>
        <taxon>Pichiomycetes</taxon>
        <taxon>Debaryomycetaceae</taxon>
        <taxon>Candida/Lodderomyces clade</taxon>
        <taxon>Candida</taxon>
    </lineage>
</organism>
<dbReference type="SUPFAM" id="SSF75632">
    <property type="entry name" value="Cullin homology domain"/>
    <property type="match status" value="1"/>
</dbReference>
<dbReference type="RefSeq" id="XP_049178574.1">
    <property type="nucleotide sequence ID" value="XM_049325712.1"/>
</dbReference>
<dbReference type="AlphaFoldDB" id="A0AAI9WWA4"/>
<protein>
    <recommendedName>
        <fullName evidence="2">Cullin family profile domain-containing protein</fullName>
    </recommendedName>
</protein>
<dbReference type="PROSITE" id="PS50069">
    <property type="entry name" value="CULLIN_2"/>
    <property type="match status" value="1"/>
</dbReference>
<dbReference type="Gene3D" id="3.30.230.130">
    <property type="entry name" value="Cullin, Chain C, Domain 2"/>
    <property type="match status" value="1"/>
</dbReference>
<dbReference type="GO" id="GO:0005680">
    <property type="term" value="C:anaphase-promoting complex"/>
    <property type="evidence" value="ECO:0007669"/>
    <property type="project" value="TreeGrafter"/>
</dbReference>
<dbReference type="GeneID" id="73381903"/>